<protein>
    <submittedName>
        <fullName evidence="2">Uncharacterized protein</fullName>
    </submittedName>
</protein>
<accession>A0AA36A2V7</accession>
<evidence type="ECO:0000313" key="2">
    <source>
        <dbReference type="EMBL" id="CAI9302477.1"/>
    </source>
</evidence>
<evidence type="ECO:0000313" key="3">
    <source>
        <dbReference type="Proteomes" id="UP001177003"/>
    </source>
</evidence>
<organism evidence="2 3">
    <name type="scientific">Lactuca saligna</name>
    <name type="common">Willowleaf lettuce</name>
    <dbReference type="NCBI Taxonomy" id="75948"/>
    <lineage>
        <taxon>Eukaryota</taxon>
        <taxon>Viridiplantae</taxon>
        <taxon>Streptophyta</taxon>
        <taxon>Embryophyta</taxon>
        <taxon>Tracheophyta</taxon>
        <taxon>Spermatophyta</taxon>
        <taxon>Magnoliopsida</taxon>
        <taxon>eudicotyledons</taxon>
        <taxon>Gunneridae</taxon>
        <taxon>Pentapetalae</taxon>
        <taxon>asterids</taxon>
        <taxon>campanulids</taxon>
        <taxon>Asterales</taxon>
        <taxon>Asteraceae</taxon>
        <taxon>Cichorioideae</taxon>
        <taxon>Cichorieae</taxon>
        <taxon>Lactucinae</taxon>
        <taxon>Lactuca</taxon>
    </lineage>
</organism>
<feature type="region of interest" description="Disordered" evidence="1">
    <location>
        <begin position="1"/>
        <end position="53"/>
    </location>
</feature>
<dbReference type="EMBL" id="OX465085">
    <property type="protein sequence ID" value="CAI9302477.1"/>
    <property type="molecule type" value="Genomic_DNA"/>
</dbReference>
<dbReference type="Proteomes" id="UP001177003">
    <property type="component" value="Chromosome 9"/>
</dbReference>
<feature type="compositionally biased region" description="Acidic residues" evidence="1">
    <location>
        <begin position="18"/>
        <end position="30"/>
    </location>
</feature>
<dbReference type="AlphaFoldDB" id="A0AA36A2V7"/>
<keyword evidence="3" id="KW-1185">Reference proteome</keyword>
<sequence length="81" mass="9480">MVQEENLEARPEEYMVMEYEDGESEEESDKGEDIKETPNEPYPSETPPDQHKAVVRARQMEDVITQEENELAELLVRQLDI</sequence>
<reference evidence="2" key="1">
    <citation type="submission" date="2023-04" db="EMBL/GenBank/DDBJ databases">
        <authorList>
            <person name="Vijverberg K."/>
            <person name="Xiong W."/>
            <person name="Schranz E."/>
        </authorList>
    </citation>
    <scope>NUCLEOTIDE SEQUENCE</scope>
</reference>
<proteinExistence type="predicted"/>
<gene>
    <name evidence="2" type="ORF">LSALG_LOCUS40965</name>
</gene>
<name>A0AA36A2V7_LACSI</name>
<evidence type="ECO:0000256" key="1">
    <source>
        <dbReference type="SAM" id="MobiDB-lite"/>
    </source>
</evidence>